<comment type="similarity">
    <text evidence="2">Belongs to the LppX/LprAFG lipoprotein family.</text>
</comment>
<comment type="subcellular location">
    <subcellularLocation>
        <location evidence="1">Cell envelope</location>
    </subcellularLocation>
</comment>
<dbReference type="Proteomes" id="UP000598217">
    <property type="component" value="Unassembled WGS sequence"/>
</dbReference>
<sequence>MKTRTPAFVAAGSLSLALALTACGSDAAEEETTEAAAEEGQGDDKKSTIEDLLGSLGDNTDELTNYTLTLDTTESDPDVGEIEAGLVYEVMDDPEAVQTTMNVPLLGEMMFEFMSIGGELPADLTAEDLGTFIFITEEGQDPLVADQHGLQGDSPWLRNSPDQMEQDPDDFFDLESLPDLAKALAEVDQAEETGTEAIDGVETTVVEGSMTAEDLDGLTSEQKGVLEKLMGGDVTGALNVTLWIDDNGFPMRMDLSDDKADASMAFSDIDSTSFEMPTEDQIGTA</sequence>
<keyword evidence="3" id="KW-1003">Cell membrane</keyword>
<dbReference type="SUPFAM" id="SSF89392">
    <property type="entry name" value="Prokaryotic lipoproteins and lipoprotein localization factors"/>
    <property type="match status" value="1"/>
</dbReference>
<feature type="signal peptide" evidence="4">
    <location>
        <begin position="1"/>
        <end position="27"/>
    </location>
</feature>
<reference evidence="5 6" key="1">
    <citation type="submission" date="2020-10" db="EMBL/GenBank/DDBJ databases">
        <title>Sequencing the genomes of 1000 actinobacteria strains.</title>
        <authorList>
            <person name="Klenk H.-P."/>
        </authorList>
    </citation>
    <scope>NUCLEOTIDE SEQUENCE [LARGE SCALE GENOMIC DNA]</scope>
    <source>
        <strain evidence="5 6">DSM 45157</strain>
    </source>
</reference>
<protein>
    <recommendedName>
        <fullName evidence="7">LppX_LprAFG lipoprotein</fullName>
    </recommendedName>
</protein>
<dbReference type="Gene3D" id="2.50.20.20">
    <property type="match status" value="1"/>
</dbReference>
<dbReference type="RefSeq" id="WP_191266695.1">
    <property type="nucleotide sequence ID" value="NZ_BMXJ01000001.1"/>
</dbReference>
<evidence type="ECO:0000256" key="1">
    <source>
        <dbReference type="ARBA" id="ARBA00004196"/>
    </source>
</evidence>
<evidence type="ECO:0008006" key="7">
    <source>
        <dbReference type="Google" id="ProtNLM"/>
    </source>
</evidence>
<evidence type="ECO:0000313" key="5">
    <source>
        <dbReference type="EMBL" id="MBE1460183.1"/>
    </source>
</evidence>
<dbReference type="EMBL" id="JADBDY010000001">
    <property type="protein sequence ID" value="MBE1460183.1"/>
    <property type="molecule type" value="Genomic_DNA"/>
</dbReference>
<name>A0ABR9HMK3_9ACTN</name>
<gene>
    <name evidence="5" type="ORF">H4W79_004397</name>
</gene>
<dbReference type="InterPro" id="IPR009830">
    <property type="entry name" value="LppX/LprAFG"/>
</dbReference>
<keyword evidence="4" id="KW-0732">Signal</keyword>
<dbReference type="InterPro" id="IPR029046">
    <property type="entry name" value="LolA/LolB/LppX"/>
</dbReference>
<feature type="chain" id="PRO_5046148927" description="LppX_LprAFG lipoprotein" evidence="4">
    <location>
        <begin position="28"/>
        <end position="285"/>
    </location>
</feature>
<keyword evidence="3" id="KW-0472">Membrane</keyword>
<dbReference type="Pfam" id="PF07161">
    <property type="entry name" value="LppX_LprAFG"/>
    <property type="match status" value="1"/>
</dbReference>
<comment type="caution">
    <text evidence="5">The sequence shown here is derived from an EMBL/GenBank/DDBJ whole genome shotgun (WGS) entry which is preliminary data.</text>
</comment>
<organism evidence="5 6">
    <name type="scientific">Nocardiopsis terrae</name>
    <dbReference type="NCBI Taxonomy" id="372655"/>
    <lineage>
        <taxon>Bacteria</taxon>
        <taxon>Bacillati</taxon>
        <taxon>Actinomycetota</taxon>
        <taxon>Actinomycetes</taxon>
        <taxon>Streptosporangiales</taxon>
        <taxon>Nocardiopsidaceae</taxon>
        <taxon>Nocardiopsis</taxon>
    </lineage>
</organism>
<evidence type="ECO:0000256" key="4">
    <source>
        <dbReference type="SAM" id="SignalP"/>
    </source>
</evidence>
<evidence type="ECO:0000256" key="2">
    <source>
        <dbReference type="ARBA" id="ARBA00009194"/>
    </source>
</evidence>
<accession>A0ABR9HMK3</accession>
<evidence type="ECO:0000313" key="6">
    <source>
        <dbReference type="Proteomes" id="UP000598217"/>
    </source>
</evidence>
<evidence type="ECO:0000256" key="3">
    <source>
        <dbReference type="ARBA" id="ARBA00022475"/>
    </source>
</evidence>
<keyword evidence="6" id="KW-1185">Reference proteome</keyword>
<proteinExistence type="inferred from homology"/>